<dbReference type="EMBL" id="CACRXK020001774">
    <property type="protein sequence ID" value="CAB3991017.1"/>
    <property type="molecule type" value="Genomic_DNA"/>
</dbReference>
<sequence length="195" mass="21678">MGKLLNYLCIFSVLFAVSYSLRDNNTSVKRSAAKWSLTGWGQAAVARQTSVAATGLTPDKLENAKWKGEKLVVETPAPFFVESHKQPVVISAHYTKYIAWNSVRSLWVSYGISGVPADRICIRGKIESSALGTTFKYAVYMLTLNDDCDSEAELVFVDKNVENGYHTIDFDRITAKCAFEADGLDFILNVYLIQV</sequence>
<reference evidence="1" key="1">
    <citation type="submission" date="2020-04" db="EMBL/GenBank/DDBJ databases">
        <authorList>
            <person name="Alioto T."/>
            <person name="Alioto T."/>
            <person name="Gomez Garrido J."/>
        </authorList>
    </citation>
    <scope>NUCLEOTIDE SEQUENCE</scope>
    <source>
        <strain evidence="1">A484AB</strain>
    </source>
</reference>
<accession>A0A6S7H0P0</accession>
<comment type="caution">
    <text evidence="1">The sequence shown here is derived from an EMBL/GenBank/DDBJ whole genome shotgun (WGS) entry which is preliminary data.</text>
</comment>
<gene>
    <name evidence="1" type="ORF">PACLA_8A018148</name>
</gene>
<dbReference type="Proteomes" id="UP001152795">
    <property type="component" value="Unassembled WGS sequence"/>
</dbReference>
<dbReference type="AlphaFoldDB" id="A0A6S7H0P0"/>
<proteinExistence type="predicted"/>
<evidence type="ECO:0000313" key="1">
    <source>
        <dbReference type="EMBL" id="CAB3991017.1"/>
    </source>
</evidence>
<evidence type="ECO:0000313" key="2">
    <source>
        <dbReference type="Proteomes" id="UP001152795"/>
    </source>
</evidence>
<keyword evidence="2" id="KW-1185">Reference proteome</keyword>
<organism evidence="1 2">
    <name type="scientific">Paramuricea clavata</name>
    <name type="common">Red gorgonian</name>
    <name type="synonym">Violescent sea-whip</name>
    <dbReference type="NCBI Taxonomy" id="317549"/>
    <lineage>
        <taxon>Eukaryota</taxon>
        <taxon>Metazoa</taxon>
        <taxon>Cnidaria</taxon>
        <taxon>Anthozoa</taxon>
        <taxon>Octocorallia</taxon>
        <taxon>Malacalcyonacea</taxon>
        <taxon>Plexauridae</taxon>
        <taxon>Paramuricea</taxon>
    </lineage>
</organism>
<name>A0A6S7H0P0_PARCT</name>
<protein>
    <submittedName>
        <fullName evidence="1">Uncharacterized protein</fullName>
    </submittedName>
</protein>